<dbReference type="Proteomes" id="UP000373449">
    <property type="component" value="Unassembled WGS sequence"/>
</dbReference>
<feature type="domain" description="Fumarate lyase N-terminal" evidence="1">
    <location>
        <begin position="13"/>
        <end position="166"/>
    </location>
</feature>
<keyword evidence="2" id="KW-0456">Lyase</keyword>
<dbReference type="GO" id="GO:0008797">
    <property type="term" value="F:aspartate ammonia-lyase activity"/>
    <property type="evidence" value="ECO:0007669"/>
    <property type="project" value="UniProtKB-EC"/>
</dbReference>
<evidence type="ECO:0000313" key="3">
    <source>
        <dbReference type="Proteomes" id="UP000373449"/>
    </source>
</evidence>
<dbReference type="SUPFAM" id="SSF48557">
    <property type="entry name" value="L-aspartase-like"/>
    <property type="match status" value="1"/>
</dbReference>
<dbReference type="InterPro" id="IPR008948">
    <property type="entry name" value="L-Aspartase-like"/>
</dbReference>
<accession>A0A484ZF22</accession>
<protein>
    <submittedName>
        <fullName evidence="2">Aspartate ammonia-lyase</fullName>
        <ecNumber evidence="2">4.3.1.1</ecNumber>
    </submittedName>
</protein>
<gene>
    <name evidence="2" type="primary">aspA_2</name>
    <name evidence="2" type="ORF">NCTC12282_01905</name>
</gene>
<dbReference type="GO" id="GO:0006531">
    <property type="term" value="P:aspartate metabolic process"/>
    <property type="evidence" value="ECO:0007669"/>
    <property type="project" value="TreeGrafter"/>
</dbReference>
<evidence type="ECO:0000259" key="1">
    <source>
        <dbReference type="Pfam" id="PF00206"/>
    </source>
</evidence>
<dbReference type="EC" id="4.3.1.1" evidence="2"/>
<proteinExistence type="predicted"/>
<dbReference type="AlphaFoldDB" id="A0A484ZF22"/>
<organism evidence="2 3">
    <name type="scientific">Budvicia aquatica</name>
    <dbReference type="NCBI Taxonomy" id="82979"/>
    <lineage>
        <taxon>Bacteria</taxon>
        <taxon>Pseudomonadati</taxon>
        <taxon>Pseudomonadota</taxon>
        <taxon>Gammaproteobacteria</taxon>
        <taxon>Enterobacterales</taxon>
        <taxon>Budviciaceae</taxon>
        <taxon>Budvicia</taxon>
    </lineage>
</organism>
<dbReference type="InterPro" id="IPR051546">
    <property type="entry name" value="Aspartate_Ammonia-Lyase"/>
</dbReference>
<sequence>MSNNIRIEEDLLGTREVPAEAYYGVHTLRAIENFYISNSKISDIPEFVRGMVMVKKAAAMANKELKTIPRTIADTIIQACDEVLKNGKCMDQFPVDVYQGGAGTSVNMNTNEVIANIGLELMGHQKGEYQYLNPNDHVNKCQSTNDAYPSGFRIAVYASLLKLLIQLKYCVLVSTVNPLSLKTY</sequence>
<dbReference type="InterPro" id="IPR022761">
    <property type="entry name" value="Fumarate_lyase_N"/>
</dbReference>
<reference evidence="2 3" key="1">
    <citation type="submission" date="2019-03" db="EMBL/GenBank/DDBJ databases">
        <authorList>
            <consortium name="Pathogen Informatics"/>
        </authorList>
    </citation>
    <scope>NUCLEOTIDE SEQUENCE [LARGE SCALE GENOMIC DNA]</scope>
    <source>
        <strain evidence="2 3">NCTC12282</strain>
    </source>
</reference>
<dbReference type="EMBL" id="CAADJA010000002">
    <property type="protein sequence ID" value="VFS46974.1"/>
    <property type="molecule type" value="Genomic_DNA"/>
</dbReference>
<dbReference type="PANTHER" id="PTHR42696">
    <property type="entry name" value="ASPARTATE AMMONIA-LYASE"/>
    <property type="match status" value="1"/>
</dbReference>
<dbReference type="Pfam" id="PF00206">
    <property type="entry name" value="Lyase_1"/>
    <property type="match status" value="1"/>
</dbReference>
<dbReference type="Gene3D" id="1.10.275.10">
    <property type="entry name" value="Fumarase/aspartase (N-terminal domain)"/>
    <property type="match status" value="1"/>
</dbReference>
<dbReference type="PANTHER" id="PTHR42696:SF2">
    <property type="entry name" value="ASPARTATE AMMONIA-LYASE"/>
    <property type="match status" value="1"/>
</dbReference>
<dbReference type="GO" id="GO:0005829">
    <property type="term" value="C:cytosol"/>
    <property type="evidence" value="ECO:0007669"/>
    <property type="project" value="TreeGrafter"/>
</dbReference>
<dbReference type="FunFam" id="1.10.275.10:FF:000001">
    <property type="entry name" value="Fumarate hydratase, mitochondrial"/>
    <property type="match status" value="1"/>
</dbReference>
<name>A0A484ZF22_9GAMM</name>
<dbReference type="InterPro" id="IPR024083">
    <property type="entry name" value="Fumarase/histidase_N"/>
</dbReference>
<evidence type="ECO:0000313" key="2">
    <source>
        <dbReference type="EMBL" id="VFS46974.1"/>
    </source>
</evidence>